<reference evidence="5 6" key="1">
    <citation type="submission" date="2017-07" db="EMBL/GenBank/DDBJ databases">
        <title>Genome Sequence of Antarctobacter heliothermus Strain SMS3 Isolated from a culture of the Diatom Skeletonema marinoi.</title>
        <authorList>
            <person name="Topel M."/>
            <person name="Pinder M.I.M."/>
            <person name="Johansson O.N."/>
            <person name="Kourtchenko O."/>
            <person name="Godhe A."/>
            <person name="Clarke A.K."/>
        </authorList>
    </citation>
    <scope>NUCLEOTIDE SEQUENCE [LARGE SCALE GENOMIC DNA]</scope>
    <source>
        <strain evidence="5 6">SMS3</strain>
    </source>
</reference>
<dbReference type="GO" id="GO:1990281">
    <property type="term" value="C:efflux pump complex"/>
    <property type="evidence" value="ECO:0007669"/>
    <property type="project" value="TreeGrafter"/>
</dbReference>
<protein>
    <submittedName>
        <fullName evidence="5">Solvent efflux pump periplasmic linker SrpA</fullName>
    </submittedName>
</protein>
<accession>A0A222E3Z4</accession>
<dbReference type="Pfam" id="PF25989">
    <property type="entry name" value="YknX_C"/>
    <property type="match status" value="1"/>
</dbReference>
<evidence type="ECO:0000256" key="1">
    <source>
        <dbReference type="ARBA" id="ARBA00009477"/>
    </source>
</evidence>
<feature type="chain" id="PRO_5012623553" evidence="3">
    <location>
        <begin position="20"/>
        <end position="340"/>
    </location>
</feature>
<dbReference type="AlphaFoldDB" id="A0A222E3Z4"/>
<dbReference type="Gene3D" id="2.40.30.170">
    <property type="match status" value="1"/>
</dbReference>
<evidence type="ECO:0000259" key="4">
    <source>
        <dbReference type="Pfam" id="PF25989"/>
    </source>
</evidence>
<sequence>MRSLAFALACCLFASAGVAQEVPKPVKLMEISSKPTQIHRLFYGQVQALQTVDLAFQVAGQIETLDAEEGTYLKKNQQIAQLDLDRFRRAMSQAEVNLTKAQRDLTRLESLRGQAVSEVSVNDAQTQLNLAEIAFEDARDNLEHATLHAPFEALIARRLVANFTTVSAGTPVVRLHDVSELRVDIEVPEVLFRQAGGSDTVTFSAQLPGDPTSYPLTMREFETETNSVGQTYTLTLSFDDPPGDFVFPGASVTVIAAASTNGQNGVVLPETALIYAPDGTAAVMVYTDGTVRRTPIEIEIRTDGQTYLKDGLEDGTQIMLTGAALVTDGQAVRPFTRVGE</sequence>
<dbReference type="SUPFAM" id="SSF111369">
    <property type="entry name" value="HlyD-like secretion proteins"/>
    <property type="match status" value="1"/>
</dbReference>
<keyword evidence="3" id="KW-0732">Signal</keyword>
<feature type="coiled-coil region" evidence="2">
    <location>
        <begin position="84"/>
        <end position="141"/>
    </location>
</feature>
<dbReference type="GO" id="GO:0015562">
    <property type="term" value="F:efflux transmembrane transporter activity"/>
    <property type="evidence" value="ECO:0007669"/>
    <property type="project" value="TreeGrafter"/>
</dbReference>
<dbReference type="NCBIfam" id="TIGR01730">
    <property type="entry name" value="RND_mfp"/>
    <property type="match status" value="1"/>
</dbReference>
<feature type="domain" description="YknX-like C-terminal permuted SH3-like" evidence="4">
    <location>
        <begin position="266"/>
        <end position="333"/>
    </location>
</feature>
<gene>
    <name evidence="5" type="primary">srpA</name>
    <name evidence="5" type="ORF">ANTHELSMS3_02251</name>
</gene>
<dbReference type="OrthoDB" id="9813967at2"/>
<evidence type="ECO:0000313" key="5">
    <source>
        <dbReference type="EMBL" id="ASP20929.1"/>
    </source>
</evidence>
<keyword evidence="2" id="KW-0175">Coiled coil</keyword>
<dbReference type="KEGG" id="aht:ANTHELSMS3_02251"/>
<evidence type="ECO:0000256" key="3">
    <source>
        <dbReference type="SAM" id="SignalP"/>
    </source>
</evidence>
<dbReference type="InterPro" id="IPR006143">
    <property type="entry name" value="RND_pump_MFP"/>
</dbReference>
<evidence type="ECO:0000256" key="2">
    <source>
        <dbReference type="SAM" id="Coils"/>
    </source>
</evidence>
<organism evidence="5 6">
    <name type="scientific">Antarctobacter heliothermus</name>
    <dbReference type="NCBI Taxonomy" id="74033"/>
    <lineage>
        <taxon>Bacteria</taxon>
        <taxon>Pseudomonadati</taxon>
        <taxon>Pseudomonadota</taxon>
        <taxon>Alphaproteobacteria</taxon>
        <taxon>Rhodobacterales</taxon>
        <taxon>Roseobacteraceae</taxon>
        <taxon>Antarctobacter</taxon>
    </lineage>
</organism>
<dbReference type="PANTHER" id="PTHR30469:SF20">
    <property type="entry name" value="EFFLUX RND TRANSPORTER PERIPLASMIC ADAPTOR SUBUNIT"/>
    <property type="match status" value="1"/>
</dbReference>
<dbReference type="EMBL" id="CP022540">
    <property type="protein sequence ID" value="ASP20929.1"/>
    <property type="molecule type" value="Genomic_DNA"/>
</dbReference>
<proteinExistence type="inferred from homology"/>
<dbReference type="RefSeq" id="WP_094034917.1">
    <property type="nucleotide sequence ID" value="NZ_CP022540.1"/>
</dbReference>
<dbReference type="PANTHER" id="PTHR30469">
    <property type="entry name" value="MULTIDRUG RESISTANCE PROTEIN MDTA"/>
    <property type="match status" value="1"/>
</dbReference>
<comment type="similarity">
    <text evidence="1">Belongs to the membrane fusion protein (MFP) (TC 8.A.1) family.</text>
</comment>
<dbReference type="Proteomes" id="UP000203589">
    <property type="component" value="Chromosome"/>
</dbReference>
<keyword evidence="6" id="KW-1185">Reference proteome</keyword>
<dbReference type="Gene3D" id="1.10.287.470">
    <property type="entry name" value="Helix hairpin bin"/>
    <property type="match status" value="1"/>
</dbReference>
<name>A0A222E3Z4_9RHOB</name>
<dbReference type="Gene3D" id="2.40.50.100">
    <property type="match status" value="1"/>
</dbReference>
<evidence type="ECO:0000313" key="6">
    <source>
        <dbReference type="Proteomes" id="UP000203589"/>
    </source>
</evidence>
<dbReference type="InterPro" id="IPR058637">
    <property type="entry name" value="YknX-like_C"/>
</dbReference>
<dbReference type="Gene3D" id="2.40.420.20">
    <property type="match status" value="1"/>
</dbReference>
<feature type="signal peptide" evidence="3">
    <location>
        <begin position="1"/>
        <end position="19"/>
    </location>
</feature>